<protein>
    <submittedName>
        <fullName evidence="3">AAA domain-containing protein</fullName>
    </submittedName>
</protein>
<feature type="coiled-coil region" evidence="1">
    <location>
        <begin position="406"/>
        <end position="433"/>
    </location>
</feature>
<dbReference type="Pfam" id="PF13166">
    <property type="entry name" value="AAA_13"/>
    <property type="match status" value="1"/>
</dbReference>
<dbReference type="SUPFAM" id="SSF52540">
    <property type="entry name" value="P-loop containing nucleoside triphosphate hydrolases"/>
    <property type="match status" value="1"/>
</dbReference>
<proteinExistence type="predicted"/>
<dbReference type="InterPro" id="IPR027417">
    <property type="entry name" value="P-loop_NTPase"/>
</dbReference>
<sequence length="864" mass="97057">MSILTQLSHWATTLPYWEQAALDKIVAGVNFTDEDYDELLQYLLEDAGLTKPKGQRPTLGFPKDADASAQPAAPVRLIKISNLQNVNALVPGQTLSFGPAMTAVYGGNGSGKSGYARVLGCAGFTRGDREVLPDVTRPIDETVALSAHIEIKDQTGNRVIHYQIGRECPELGSCYVFDSTSVRVHLTASNALSFSPAGLSYLTRLAEVTDKVRACLKARVDKCSEPHNFDALFHGDSKISEMIASLGPDTDLEALRQIAALTPEEKRRIDELDIEIARLRARDVSRQVADLKQRVEDLNLLAGRLCEIQDRLSEEIAEEIRQAVKAYLNRQTAAQRVSVDQFRSEHFTQTGSEVWYRFIEAAKALADAEQTPDAPYPQADSLCLLCQQPLSPQARDLLLRLWALLEGEAQEQLAKAQSVLEEKRNALQELDLDFFDDQSVSYRHLQEHDPAVLEKVKGFIAACYVRRGQILAALADHSTEIALSPLPESGVKDVELIAQSLRAQLDDLQEKDIAAEIVKLEQERRDLQHRALLGKHLPEIEEYVKKRIWARQAEKVGGSTRHITRKHNQLFSQLVTDRYIELFEQMLKDLGRPLKVRVATRGRKGEVYKQIVVETDPSAPADMATPDKVLSEGEKRAVALADFLTEVALDTFSSAVILDDPVTSLDLEWRGLIASILAKEAKRRQVIVFTHDLPFLYFLKQRCEQELVDIVTHWIKRGDQDDRPGYVFLNNSPALERDYRKPTRAREIYAKAKDAPAAEQEALLRDGFGALRTCYEAFIIFELLNEVVLRFDERISPGRLKDVVCDRSIVEKVVVGHERLSRYIEGHLHSDTLGAQKPTPRTLLDEIEAFEALKKELRGLRKAN</sequence>
<keyword evidence="1" id="KW-0175">Coiled coil</keyword>
<dbReference type="EMBL" id="FQVB01000072">
    <property type="protein sequence ID" value="SHG37832.1"/>
    <property type="molecule type" value="Genomic_DNA"/>
</dbReference>
<evidence type="ECO:0000256" key="1">
    <source>
        <dbReference type="SAM" id="Coils"/>
    </source>
</evidence>
<gene>
    <name evidence="3" type="ORF">SAMN02745206_03760</name>
</gene>
<dbReference type="Gene3D" id="3.40.50.300">
    <property type="entry name" value="P-loop containing nucleotide triphosphate hydrolases"/>
    <property type="match status" value="2"/>
</dbReference>
<feature type="coiled-coil region" evidence="1">
    <location>
        <begin position="491"/>
        <end position="530"/>
    </location>
</feature>
<reference evidence="4" key="1">
    <citation type="submission" date="2016-11" db="EMBL/GenBank/DDBJ databases">
        <authorList>
            <person name="Varghese N."/>
            <person name="Submissions S."/>
        </authorList>
    </citation>
    <scope>NUCLEOTIDE SEQUENCE [LARGE SCALE GENOMIC DNA]</scope>
    <source>
        <strain evidence="4">DSM 9756</strain>
    </source>
</reference>
<dbReference type="GO" id="GO:0006302">
    <property type="term" value="P:double-strand break repair"/>
    <property type="evidence" value="ECO:0007669"/>
    <property type="project" value="TreeGrafter"/>
</dbReference>
<feature type="domain" description="Protein CR006 P-loop" evidence="2">
    <location>
        <begin position="382"/>
        <end position="705"/>
    </location>
</feature>
<dbReference type="GO" id="GO:0000731">
    <property type="term" value="P:DNA synthesis involved in DNA repair"/>
    <property type="evidence" value="ECO:0007669"/>
    <property type="project" value="TreeGrafter"/>
</dbReference>
<dbReference type="OrthoDB" id="9789562at2"/>
<dbReference type="PANTHER" id="PTHR32182:SF22">
    <property type="entry name" value="ATP-DEPENDENT ENDONUCLEASE, OLD FAMILY-RELATED"/>
    <property type="match status" value="1"/>
</dbReference>
<dbReference type="CDD" id="cd00267">
    <property type="entry name" value="ABC_ATPase"/>
    <property type="match status" value="1"/>
</dbReference>
<dbReference type="InterPro" id="IPR026866">
    <property type="entry name" value="CR006_AAA"/>
</dbReference>
<dbReference type="AlphaFoldDB" id="A0A1M5JB87"/>
<organism evidence="3 4">
    <name type="scientific">Desulfacinum infernum DSM 9756</name>
    <dbReference type="NCBI Taxonomy" id="1121391"/>
    <lineage>
        <taxon>Bacteria</taxon>
        <taxon>Pseudomonadati</taxon>
        <taxon>Thermodesulfobacteriota</taxon>
        <taxon>Syntrophobacteria</taxon>
        <taxon>Syntrophobacterales</taxon>
        <taxon>Syntrophobacteraceae</taxon>
        <taxon>Desulfacinum</taxon>
    </lineage>
</organism>
<name>A0A1M5JB87_9BACT</name>
<dbReference type="RefSeq" id="WP_073042276.1">
    <property type="nucleotide sequence ID" value="NZ_FQVB01000072.1"/>
</dbReference>
<accession>A0A1M5JB87</accession>
<evidence type="ECO:0000313" key="3">
    <source>
        <dbReference type="EMBL" id="SHG37832.1"/>
    </source>
</evidence>
<dbReference type="Proteomes" id="UP000184076">
    <property type="component" value="Unassembled WGS sequence"/>
</dbReference>
<dbReference type="PANTHER" id="PTHR32182">
    <property type="entry name" value="DNA REPLICATION AND REPAIR PROTEIN RECF"/>
    <property type="match status" value="1"/>
</dbReference>
<keyword evidence="4" id="KW-1185">Reference proteome</keyword>
<evidence type="ECO:0000313" key="4">
    <source>
        <dbReference type="Proteomes" id="UP000184076"/>
    </source>
</evidence>
<feature type="coiled-coil region" evidence="1">
    <location>
        <begin position="274"/>
        <end position="301"/>
    </location>
</feature>
<evidence type="ECO:0000259" key="2">
    <source>
        <dbReference type="Pfam" id="PF13166"/>
    </source>
</evidence>
<dbReference type="STRING" id="1121391.SAMN02745206_03760"/>